<sequence length="34" mass="3571">MSYPWSGCQADSIVCSPILTQIAAVSNKNKSAAE</sequence>
<dbReference type="AlphaFoldDB" id="A0A0E9U6W7"/>
<reference evidence="1" key="1">
    <citation type="submission" date="2014-11" db="EMBL/GenBank/DDBJ databases">
        <authorList>
            <person name="Amaro Gonzalez C."/>
        </authorList>
    </citation>
    <scope>NUCLEOTIDE SEQUENCE</scope>
</reference>
<organism evidence="1">
    <name type="scientific">Anguilla anguilla</name>
    <name type="common">European freshwater eel</name>
    <name type="synonym">Muraena anguilla</name>
    <dbReference type="NCBI Taxonomy" id="7936"/>
    <lineage>
        <taxon>Eukaryota</taxon>
        <taxon>Metazoa</taxon>
        <taxon>Chordata</taxon>
        <taxon>Craniata</taxon>
        <taxon>Vertebrata</taxon>
        <taxon>Euteleostomi</taxon>
        <taxon>Actinopterygii</taxon>
        <taxon>Neopterygii</taxon>
        <taxon>Teleostei</taxon>
        <taxon>Anguilliformes</taxon>
        <taxon>Anguillidae</taxon>
        <taxon>Anguilla</taxon>
    </lineage>
</organism>
<accession>A0A0E9U6W7</accession>
<name>A0A0E9U6W7_ANGAN</name>
<reference evidence="1" key="2">
    <citation type="journal article" date="2015" name="Fish Shellfish Immunol.">
        <title>Early steps in the European eel (Anguilla anguilla)-Vibrio vulnificus interaction in the gills: Role of the RtxA13 toxin.</title>
        <authorList>
            <person name="Callol A."/>
            <person name="Pajuelo D."/>
            <person name="Ebbesson L."/>
            <person name="Teles M."/>
            <person name="MacKenzie S."/>
            <person name="Amaro C."/>
        </authorList>
    </citation>
    <scope>NUCLEOTIDE SEQUENCE</scope>
</reference>
<dbReference type="EMBL" id="GBXM01047869">
    <property type="protein sequence ID" value="JAH60708.1"/>
    <property type="molecule type" value="Transcribed_RNA"/>
</dbReference>
<evidence type="ECO:0000313" key="1">
    <source>
        <dbReference type="EMBL" id="JAH60708.1"/>
    </source>
</evidence>
<protein>
    <submittedName>
        <fullName evidence="1">Uncharacterized protein</fullName>
    </submittedName>
</protein>
<proteinExistence type="predicted"/>